<dbReference type="EMBL" id="JBHUMA010000003">
    <property type="protein sequence ID" value="MFD2597401.1"/>
    <property type="molecule type" value="Genomic_DNA"/>
</dbReference>
<comment type="caution">
    <text evidence="1">The sequence shown here is derived from an EMBL/GenBank/DDBJ whole genome shotgun (WGS) entry which is preliminary data.</text>
</comment>
<protein>
    <submittedName>
        <fullName evidence="1">Uncharacterized protein</fullName>
    </submittedName>
</protein>
<reference evidence="2" key="1">
    <citation type="journal article" date="2019" name="Int. J. Syst. Evol. Microbiol.">
        <title>The Global Catalogue of Microorganisms (GCM) 10K type strain sequencing project: providing services to taxonomists for standard genome sequencing and annotation.</title>
        <authorList>
            <consortium name="The Broad Institute Genomics Platform"/>
            <consortium name="The Broad Institute Genome Sequencing Center for Infectious Disease"/>
            <person name="Wu L."/>
            <person name="Ma J."/>
        </authorList>
    </citation>
    <scope>NUCLEOTIDE SEQUENCE [LARGE SCALE GENOMIC DNA]</scope>
    <source>
        <strain evidence="2">KCTC 42248</strain>
    </source>
</reference>
<dbReference type="RefSeq" id="WP_380866541.1">
    <property type="nucleotide sequence ID" value="NZ_JBHUMA010000003.1"/>
</dbReference>
<dbReference type="Proteomes" id="UP001597393">
    <property type="component" value="Unassembled WGS sequence"/>
</dbReference>
<evidence type="ECO:0000313" key="2">
    <source>
        <dbReference type="Proteomes" id="UP001597393"/>
    </source>
</evidence>
<sequence length="59" mass="6798">MIRPLEYCENKDHVMDSLQTIEQRIAELVELKIVYMAKAAVLGSEIENETPETTLQYAQ</sequence>
<accession>A0ABW5NFE5</accession>
<proteinExistence type="predicted"/>
<organism evidence="1 2">
    <name type="scientific">Sphingobacterium corticis</name>
    <dbReference type="NCBI Taxonomy" id="1812823"/>
    <lineage>
        <taxon>Bacteria</taxon>
        <taxon>Pseudomonadati</taxon>
        <taxon>Bacteroidota</taxon>
        <taxon>Sphingobacteriia</taxon>
        <taxon>Sphingobacteriales</taxon>
        <taxon>Sphingobacteriaceae</taxon>
        <taxon>Sphingobacterium</taxon>
    </lineage>
</organism>
<evidence type="ECO:0000313" key="1">
    <source>
        <dbReference type="EMBL" id="MFD2597401.1"/>
    </source>
</evidence>
<name>A0ABW5NFE5_9SPHI</name>
<gene>
    <name evidence="1" type="ORF">ACFSQ3_00440</name>
</gene>
<keyword evidence="2" id="KW-1185">Reference proteome</keyword>